<dbReference type="Proteomes" id="UP000250572">
    <property type="component" value="Unassembled WGS sequence"/>
</dbReference>
<sequence length="151" mass="16926">MVSVGSMVLFTGNAQLYLRKPHDNSPETSSLVINSYAYFLINGELKLSVFKEREILVVSVLEARNMLSDCQESCNTYVKVGKFPDSDPKGRQKTPMKIVGFLKQVYDGIFNSNSMVMSKLPAVQIQACLLAQMDQQEFHNVGYQDNMNGCN</sequence>
<proteinExistence type="predicted"/>
<organism evidence="1 2">
    <name type="scientific">Gambusia affinis</name>
    <name type="common">Western mosquitofish</name>
    <name type="synonym">Heterandria affinis</name>
    <dbReference type="NCBI Taxonomy" id="33528"/>
    <lineage>
        <taxon>Eukaryota</taxon>
        <taxon>Metazoa</taxon>
        <taxon>Chordata</taxon>
        <taxon>Craniata</taxon>
        <taxon>Vertebrata</taxon>
        <taxon>Euteleostomi</taxon>
        <taxon>Actinopterygii</taxon>
        <taxon>Neopterygii</taxon>
        <taxon>Teleostei</taxon>
        <taxon>Neoteleostei</taxon>
        <taxon>Acanthomorphata</taxon>
        <taxon>Ovalentaria</taxon>
        <taxon>Atherinomorphae</taxon>
        <taxon>Cyprinodontiformes</taxon>
        <taxon>Poeciliidae</taxon>
        <taxon>Poeciliinae</taxon>
        <taxon>Gambusia</taxon>
    </lineage>
</organism>
<gene>
    <name evidence="1" type="ORF">CCH79_00000956</name>
</gene>
<dbReference type="SUPFAM" id="SSF49562">
    <property type="entry name" value="C2 domain (Calcium/lipid-binding domain, CaLB)"/>
    <property type="match status" value="1"/>
</dbReference>
<name>A0A315VVS2_GAMAF</name>
<dbReference type="EMBL" id="NHOQ01001156">
    <property type="protein sequence ID" value="PWA26960.1"/>
    <property type="molecule type" value="Genomic_DNA"/>
</dbReference>
<dbReference type="AlphaFoldDB" id="A0A315VVS2"/>
<evidence type="ECO:0000313" key="2">
    <source>
        <dbReference type="Proteomes" id="UP000250572"/>
    </source>
</evidence>
<dbReference type="Gene3D" id="2.60.40.150">
    <property type="entry name" value="C2 domain"/>
    <property type="match status" value="1"/>
</dbReference>
<protein>
    <submittedName>
        <fullName evidence="1">Uncharacterized protein</fullName>
    </submittedName>
</protein>
<evidence type="ECO:0000313" key="1">
    <source>
        <dbReference type="EMBL" id="PWA26960.1"/>
    </source>
</evidence>
<dbReference type="InterPro" id="IPR035892">
    <property type="entry name" value="C2_domain_sf"/>
</dbReference>
<comment type="caution">
    <text evidence="1">The sequence shown here is derived from an EMBL/GenBank/DDBJ whole genome shotgun (WGS) entry which is preliminary data.</text>
</comment>
<reference evidence="1 2" key="1">
    <citation type="journal article" date="2018" name="G3 (Bethesda)">
        <title>A High-Quality Reference Genome for the Invasive Mosquitofish Gambusia affinis Using a Chicago Library.</title>
        <authorList>
            <person name="Hoffberg S.L."/>
            <person name="Troendle N.J."/>
            <person name="Glenn T.C."/>
            <person name="Mahmud O."/>
            <person name="Louha S."/>
            <person name="Chalopin D."/>
            <person name="Bennetzen J.L."/>
            <person name="Mauricio R."/>
        </authorList>
    </citation>
    <scope>NUCLEOTIDE SEQUENCE [LARGE SCALE GENOMIC DNA]</scope>
    <source>
        <strain evidence="1">NE01/NJP1002.9</strain>
        <tissue evidence="1">Muscle</tissue>
    </source>
</reference>
<accession>A0A315VVS2</accession>
<keyword evidence="2" id="KW-1185">Reference proteome</keyword>